<dbReference type="InterPro" id="IPR052515">
    <property type="entry name" value="Gfo/Idh/MocA_Oxidoreductase"/>
</dbReference>
<organism evidence="3 4">
    <name type="scientific">candidate division WOR-3 bacterium</name>
    <dbReference type="NCBI Taxonomy" id="2052148"/>
    <lineage>
        <taxon>Bacteria</taxon>
        <taxon>Bacteria division WOR-3</taxon>
    </lineage>
</organism>
<dbReference type="InterPro" id="IPR055170">
    <property type="entry name" value="GFO_IDH_MocA-like_dom"/>
</dbReference>
<feature type="domain" description="GFO/IDH/MocA-like oxidoreductase" evidence="2">
    <location>
        <begin position="131"/>
        <end position="248"/>
    </location>
</feature>
<name>A0A660SE58_UNCW3</name>
<protein>
    <recommendedName>
        <fullName evidence="5">Gfo/Idh/MocA family oxidoreductase</fullName>
    </recommendedName>
</protein>
<evidence type="ECO:0008006" key="5">
    <source>
        <dbReference type="Google" id="ProtNLM"/>
    </source>
</evidence>
<evidence type="ECO:0000313" key="3">
    <source>
        <dbReference type="EMBL" id="RKX68281.1"/>
    </source>
</evidence>
<dbReference type="Proteomes" id="UP000268469">
    <property type="component" value="Unassembled WGS sequence"/>
</dbReference>
<dbReference type="InterPro" id="IPR036291">
    <property type="entry name" value="NAD(P)-bd_dom_sf"/>
</dbReference>
<evidence type="ECO:0000259" key="1">
    <source>
        <dbReference type="Pfam" id="PF01408"/>
    </source>
</evidence>
<dbReference type="PANTHER" id="PTHR43249:SF1">
    <property type="entry name" value="D-GLUCOSIDE 3-DEHYDROGENASE"/>
    <property type="match status" value="1"/>
</dbReference>
<accession>A0A660SE58</accession>
<dbReference type="Gene3D" id="3.30.360.10">
    <property type="entry name" value="Dihydrodipicolinate Reductase, domain 2"/>
    <property type="match status" value="1"/>
</dbReference>
<dbReference type="GO" id="GO:0000166">
    <property type="term" value="F:nucleotide binding"/>
    <property type="evidence" value="ECO:0007669"/>
    <property type="project" value="InterPro"/>
</dbReference>
<evidence type="ECO:0000313" key="4">
    <source>
        <dbReference type="Proteomes" id="UP000268469"/>
    </source>
</evidence>
<reference evidence="3 4" key="1">
    <citation type="submission" date="2018-06" db="EMBL/GenBank/DDBJ databases">
        <title>Extensive metabolic versatility and redundancy in microbially diverse, dynamic hydrothermal sediments.</title>
        <authorList>
            <person name="Dombrowski N."/>
            <person name="Teske A."/>
            <person name="Baker B.J."/>
        </authorList>
    </citation>
    <scope>NUCLEOTIDE SEQUENCE [LARGE SCALE GENOMIC DNA]</scope>
    <source>
        <strain evidence="3">B36_G15</strain>
    </source>
</reference>
<evidence type="ECO:0000259" key="2">
    <source>
        <dbReference type="Pfam" id="PF22725"/>
    </source>
</evidence>
<dbReference type="SUPFAM" id="SSF55347">
    <property type="entry name" value="Glyceraldehyde-3-phosphate dehydrogenase-like, C-terminal domain"/>
    <property type="match status" value="1"/>
</dbReference>
<dbReference type="Pfam" id="PF01408">
    <property type="entry name" value="GFO_IDH_MocA"/>
    <property type="match status" value="1"/>
</dbReference>
<dbReference type="PANTHER" id="PTHR43249">
    <property type="entry name" value="UDP-N-ACETYL-2-AMINO-2-DEOXY-D-GLUCURONATE OXIDASE"/>
    <property type="match status" value="1"/>
</dbReference>
<dbReference type="SUPFAM" id="SSF51735">
    <property type="entry name" value="NAD(P)-binding Rossmann-fold domains"/>
    <property type="match status" value="1"/>
</dbReference>
<sequence>MPIKWGILGCGNLADKKIAPAIRQASNAELIAVMDSNSEKAGDFADRYCVRKYSDLDAFLSDSEISAVYIATPPFLHCEQAIKIADAGKHILCEKPMALNSSEAKQMVKTSQDNQVNLMVGFMMRFHSCSLRAKELIEEETIGKIVVADAQISWLNPPQEGAWRYNPEFSGGGCLMDFGCHAIDLLTFLLGEIVEVSAFVDNVVFDYPVEDTVVAMLKFAREGYAILNNCFSTEGDNRLFLYGNKGRLVISGALGTEPEGKIEGIVEGTSKAYPVIFKDPYVAEIEHFSKVISEGTAPTMFGEEGLRNMQIVEAIYQSGKTGKTVKIGKE</sequence>
<dbReference type="Gene3D" id="3.40.50.720">
    <property type="entry name" value="NAD(P)-binding Rossmann-like Domain"/>
    <property type="match status" value="1"/>
</dbReference>
<dbReference type="AlphaFoldDB" id="A0A660SE58"/>
<dbReference type="EMBL" id="QNBE01000182">
    <property type="protein sequence ID" value="RKX68281.1"/>
    <property type="molecule type" value="Genomic_DNA"/>
</dbReference>
<gene>
    <name evidence="3" type="ORF">DRP53_11040</name>
</gene>
<dbReference type="InterPro" id="IPR000683">
    <property type="entry name" value="Gfo/Idh/MocA-like_OxRdtase_N"/>
</dbReference>
<proteinExistence type="predicted"/>
<comment type="caution">
    <text evidence="3">The sequence shown here is derived from an EMBL/GenBank/DDBJ whole genome shotgun (WGS) entry which is preliminary data.</text>
</comment>
<dbReference type="Pfam" id="PF22725">
    <property type="entry name" value="GFO_IDH_MocA_C3"/>
    <property type="match status" value="1"/>
</dbReference>
<feature type="domain" description="Gfo/Idh/MocA-like oxidoreductase N-terminal" evidence="1">
    <location>
        <begin position="3"/>
        <end position="122"/>
    </location>
</feature>